<gene>
    <name evidence="1" type="ORF">BCB44BAC_02204</name>
</gene>
<reference evidence="1 2" key="1">
    <citation type="submission" date="2016-08" db="EMBL/GenBank/DDBJ databases">
        <authorList>
            <person name="Loux V."/>
            <person name="Rue O."/>
        </authorList>
    </citation>
    <scope>NUCLEOTIDE SEQUENCE [LARGE SCALE GENOMIC DNA]</scope>
    <source>
        <strain evidence="1 2">AFSSA_08CEB44bac</strain>
    </source>
</reference>
<sequence length="102" mass="11707">MERLKISEQELINALCVYIAEKRQVAPEAVLVELMYDDDYGFSAEVEVNGRQQILIQANLIEALRLWLDREYNLNPYAARLQLELDDEEGIIALASVNHSDN</sequence>
<evidence type="ECO:0000313" key="1">
    <source>
        <dbReference type="EMBL" id="SCL93239.1"/>
    </source>
</evidence>
<organism evidence="1 2">
    <name type="scientific">Bacillus cytotoxicus</name>
    <dbReference type="NCBI Taxonomy" id="580165"/>
    <lineage>
        <taxon>Bacteria</taxon>
        <taxon>Bacillati</taxon>
        <taxon>Bacillota</taxon>
        <taxon>Bacilli</taxon>
        <taxon>Bacillales</taxon>
        <taxon>Bacillaceae</taxon>
        <taxon>Bacillus</taxon>
        <taxon>Bacillus cereus group</taxon>
    </lineage>
</organism>
<dbReference type="EMBL" id="FMIK01000024">
    <property type="protein sequence ID" value="SCL93239.1"/>
    <property type="molecule type" value="Genomic_DNA"/>
</dbReference>
<dbReference type="InterPro" id="IPR020516">
    <property type="entry name" value="Uncharacterised_YxcD"/>
</dbReference>
<accession>A0AAX2CHA9</accession>
<comment type="caution">
    <text evidence="1">The sequence shown here is derived from an EMBL/GenBank/DDBJ whole genome shotgun (WGS) entry which is preliminary data.</text>
</comment>
<name>A0AAX2CHA9_9BACI</name>
<dbReference type="GeneID" id="33897235"/>
<dbReference type="Proteomes" id="UP000242164">
    <property type="component" value="Unassembled WGS sequence"/>
</dbReference>
<proteinExistence type="predicted"/>
<dbReference type="Pfam" id="PF10850">
    <property type="entry name" value="DUF2653"/>
    <property type="match status" value="1"/>
</dbReference>
<evidence type="ECO:0008006" key="3">
    <source>
        <dbReference type="Google" id="ProtNLM"/>
    </source>
</evidence>
<dbReference type="AlphaFoldDB" id="A0AAX2CHA9"/>
<evidence type="ECO:0000313" key="2">
    <source>
        <dbReference type="Proteomes" id="UP000242164"/>
    </source>
</evidence>
<protein>
    <recommendedName>
        <fullName evidence="3">DUF2653 domain-containing protein</fullName>
    </recommendedName>
</protein>
<dbReference type="RefSeq" id="WP_012094407.1">
    <property type="nucleotide sequence ID" value="NZ_CP024101.1"/>
</dbReference>